<dbReference type="AlphaFoldDB" id="A0A382EP60"/>
<evidence type="ECO:0000313" key="1">
    <source>
        <dbReference type="EMBL" id="SVB51647.1"/>
    </source>
</evidence>
<organism evidence="1">
    <name type="scientific">marine metagenome</name>
    <dbReference type="NCBI Taxonomy" id="408172"/>
    <lineage>
        <taxon>unclassified sequences</taxon>
        <taxon>metagenomes</taxon>
        <taxon>ecological metagenomes</taxon>
    </lineage>
</organism>
<accession>A0A382EP60</accession>
<reference evidence="1" key="1">
    <citation type="submission" date="2018-05" db="EMBL/GenBank/DDBJ databases">
        <authorList>
            <person name="Lanie J.A."/>
            <person name="Ng W.-L."/>
            <person name="Kazmierczak K.M."/>
            <person name="Andrzejewski T.M."/>
            <person name="Davidsen T.M."/>
            <person name="Wayne K.J."/>
            <person name="Tettelin H."/>
            <person name="Glass J.I."/>
            <person name="Rusch D."/>
            <person name="Podicherti R."/>
            <person name="Tsui H.-C.T."/>
            <person name="Winkler M.E."/>
        </authorList>
    </citation>
    <scope>NUCLEOTIDE SEQUENCE</scope>
</reference>
<dbReference type="EMBL" id="UINC01045191">
    <property type="protein sequence ID" value="SVB51647.1"/>
    <property type="molecule type" value="Genomic_DNA"/>
</dbReference>
<sequence length="44" mass="4906">MVGDGIRENCQQLPMSYLSFTEDIIYMLLNVSVQNAACLKVISP</sequence>
<name>A0A382EP60_9ZZZZ</name>
<gene>
    <name evidence="1" type="ORF">METZ01_LOCUS204501</name>
</gene>
<proteinExistence type="predicted"/>
<protein>
    <submittedName>
        <fullName evidence="1">Uncharacterized protein</fullName>
    </submittedName>
</protein>